<dbReference type="EMBL" id="LVYK01000011">
    <property type="protein sequence ID" value="RAS78995.1"/>
    <property type="molecule type" value="Genomic_DNA"/>
</dbReference>
<comment type="caution">
    <text evidence="1">The sequence shown here is derived from an EMBL/GenBank/DDBJ whole genome shotgun (WGS) entry which is preliminary data.</text>
</comment>
<evidence type="ECO:0000313" key="1">
    <source>
        <dbReference type="EMBL" id="RAS78995.1"/>
    </source>
</evidence>
<protein>
    <submittedName>
        <fullName evidence="1">Uncharacterized protein</fullName>
    </submittedName>
</protein>
<proteinExistence type="predicted"/>
<gene>
    <name evidence="1" type="ORF">A3864_07680</name>
</gene>
<sequence length="87" mass="10099">MPNLKRGYCKQTINRSSDQHRYSKKDDAYTRNGGFPSFISDGYLTDTLGILKIKLFNIFNFFKAYPLSITKMYVNIKDVRKLGGCKF</sequence>
<evidence type="ECO:0000313" key="2">
    <source>
        <dbReference type="Proteomes" id="UP000250174"/>
    </source>
</evidence>
<name>A0AAX1QAF4_9BACI</name>
<accession>A0AAX1QAF4</accession>
<dbReference type="AlphaFoldDB" id="A0AAX1QAF4"/>
<organism evidence="1 2">
    <name type="scientific">Priestia endophytica</name>
    <dbReference type="NCBI Taxonomy" id="135735"/>
    <lineage>
        <taxon>Bacteria</taxon>
        <taxon>Bacillati</taxon>
        <taxon>Bacillota</taxon>
        <taxon>Bacilli</taxon>
        <taxon>Bacillales</taxon>
        <taxon>Bacillaceae</taxon>
        <taxon>Priestia</taxon>
    </lineage>
</organism>
<reference evidence="1 2" key="1">
    <citation type="submission" date="2016-03" db="EMBL/GenBank/DDBJ databases">
        <title>Comparison of Bacillus endophyticus and B. anthracis characteristics using whole genome sequence analysis and microbiological techniques.</title>
        <authorList>
            <person name="Lekota K.E."/>
            <person name="Mafofo J."/>
            <person name="Rees J."/>
            <person name="Muchadeyi F.C."/>
            <person name="Madoroba E."/>
            <person name="Van Heerden H."/>
        </authorList>
    </citation>
    <scope>NUCLEOTIDE SEQUENCE [LARGE SCALE GENOMIC DNA]</scope>
    <source>
        <strain evidence="1 2">3631_10C</strain>
    </source>
</reference>
<dbReference type="Proteomes" id="UP000250174">
    <property type="component" value="Unassembled WGS sequence"/>
</dbReference>